<proteinExistence type="predicted"/>
<keyword evidence="1" id="KW-1133">Transmembrane helix</keyword>
<accession>A0A9W8TYK1</accession>
<keyword evidence="1" id="KW-0472">Membrane</keyword>
<protein>
    <submittedName>
        <fullName evidence="2">Uncharacterized protein</fullName>
    </submittedName>
</protein>
<feature type="transmembrane region" description="Helical" evidence="1">
    <location>
        <begin position="48"/>
        <end position="71"/>
    </location>
</feature>
<dbReference type="EMBL" id="JANVFU010000005">
    <property type="protein sequence ID" value="KAJ3745318.1"/>
    <property type="molecule type" value="Genomic_DNA"/>
</dbReference>
<dbReference type="AlphaFoldDB" id="A0A9W8TYK1"/>
<feature type="transmembrane region" description="Helical" evidence="1">
    <location>
        <begin position="12"/>
        <end position="36"/>
    </location>
</feature>
<name>A0A9W8TYK1_9AGAR</name>
<evidence type="ECO:0000313" key="3">
    <source>
        <dbReference type="Proteomes" id="UP001142393"/>
    </source>
</evidence>
<evidence type="ECO:0000313" key="2">
    <source>
        <dbReference type="EMBL" id="KAJ3745318.1"/>
    </source>
</evidence>
<reference evidence="2 3" key="1">
    <citation type="journal article" date="2023" name="Proc. Natl. Acad. Sci. U.S.A.">
        <title>A global phylogenomic analysis of the shiitake genus Lentinula.</title>
        <authorList>
            <person name="Sierra-Patev S."/>
            <person name="Min B."/>
            <person name="Naranjo-Ortiz M."/>
            <person name="Looney B."/>
            <person name="Konkel Z."/>
            <person name="Slot J.C."/>
            <person name="Sakamoto Y."/>
            <person name="Steenwyk J.L."/>
            <person name="Rokas A."/>
            <person name="Carro J."/>
            <person name="Camarero S."/>
            <person name="Ferreira P."/>
            <person name="Molpeceres G."/>
            <person name="Ruiz-Duenas F.J."/>
            <person name="Serrano A."/>
            <person name="Henrissat B."/>
            <person name="Drula E."/>
            <person name="Hughes K.W."/>
            <person name="Mata J.L."/>
            <person name="Ishikawa N.K."/>
            <person name="Vargas-Isla R."/>
            <person name="Ushijima S."/>
            <person name="Smith C.A."/>
            <person name="Donoghue J."/>
            <person name="Ahrendt S."/>
            <person name="Andreopoulos W."/>
            <person name="He G."/>
            <person name="LaButti K."/>
            <person name="Lipzen A."/>
            <person name="Ng V."/>
            <person name="Riley R."/>
            <person name="Sandor L."/>
            <person name="Barry K."/>
            <person name="Martinez A.T."/>
            <person name="Xiao Y."/>
            <person name="Gibbons J.G."/>
            <person name="Terashima K."/>
            <person name="Grigoriev I.V."/>
            <person name="Hibbett D."/>
        </authorList>
    </citation>
    <scope>NUCLEOTIDE SEQUENCE [LARGE SCALE GENOMIC DNA]</scope>
    <source>
        <strain evidence="2 3">TFB7810</strain>
    </source>
</reference>
<organism evidence="2 3">
    <name type="scientific">Lentinula detonsa</name>
    <dbReference type="NCBI Taxonomy" id="2804962"/>
    <lineage>
        <taxon>Eukaryota</taxon>
        <taxon>Fungi</taxon>
        <taxon>Dikarya</taxon>
        <taxon>Basidiomycota</taxon>
        <taxon>Agaricomycotina</taxon>
        <taxon>Agaricomycetes</taxon>
        <taxon>Agaricomycetidae</taxon>
        <taxon>Agaricales</taxon>
        <taxon>Marasmiineae</taxon>
        <taxon>Omphalotaceae</taxon>
        <taxon>Lentinula</taxon>
    </lineage>
</organism>
<comment type="caution">
    <text evidence="2">The sequence shown here is derived from an EMBL/GenBank/DDBJ whole genome shotgun (WGS) entry which is preliminary data.</text>
</comment>
<feature type="transmembrane region" description="Helical" evidence="1">
    <location>
        <begin position="178"/>
        <end position="198"/>
    </location>
</feature>
<evidence type="ECO:0000256" key="1">
    <source>
        <dbReference type="SAM" id="Phobius"/>
    </source>
</evidence>
<dbReference type="Proteomes" id="UP001142393">
    <property type="component" value="Unassembled WGS sequence"/>
</dbReference>
<sequence length="375" mass="41642">MALGISEAQLLGLFLASVFWGMFLITFIQCIRYLLWDSRGVLKPAATVNWPLFVVAALLALLSTFDVALGLMHNIEAFIFYTGPGGSAARFTGLTDWVNILKTCNVVFGKLISDGVLVYRCWVVYNKRWLVVAFPLLLWLGYLGLAIFVVYVEASADNPHVLLTGPGLSDLTPSITSGWTLSLVNNIIATGLIVYRIWRVDRESSMYAMQSDSSRSRAFFSRSSQRTRLQNVTRVIIESGFLYTTIALITFITFLTGSNSFYAASDAELQILSIAFNLIIIRISTRPEESHSVQTSKPNHHPSFPLRTFTSVMDSTSPAPDELTSKRTLEVMVTNEESVDVDYPPARSRGGRDSYKSAIDNKVRMEVDGNLDSSV</sequence>
<keyword evidence="3" id="KW-1185">Reference proteome</keyword>
<keyword evidence="1" id="KW-0812">Transmembrane</keyword>
<feature type="transmembrane region" description="Helical" evidence="1">
    <location>
        <begin position="235"/>
        <end position="255"/>
    </location>
</feature>
<gene>
    <name evidence="2" type="ORF">DFH05DRAFT_1523602</name>
</gene>
<feature type="transmembrane region" description="Helical" evidence="1">
    <location>
        <begin position="129"/>
        <end position="152"/>
    </location>
</feature>